<name>A0A5N6TBC4_ASPPS</name>
<protein>
    <submittedName>
        <fullName evidence="9">Major facilitator superfamily domain-containing protein</fullName>
    </submittedName>
</protein>
<evidence type="ECO:0000256" key="6">
    <source>
        <dbReference type="SAM" id="MobiDB-lite"/>
    </source>
</evidence>
<dbReference type="FunFam" id="1.20.1250.20:FF:000068">
    <property type="entry name" value="MFS general substrate transporter"/>
    <property type="match status" value="1"/>
</dbReference>
<feature type="domain" description="Major facilitator superfamily (MFS) profile" evidence="8">
    <location>
        <begin position="52"/>
        <end position="470"/>
    </location>
</feature>
<keyword evidence="10" id="KW-1185">Reference proteome</keyword>
<keyword evidence="3 7" id="KW-0812">Transmembrane</keyword>
<feature type="transmembrane region" description="Helical" evidence="7">
    <location>
        <begin position="441"/>
        <end position="465"/>
    </location>
</feature>
<evidence type="ECO:0000256" key="3">
    <source>
        <dbReference type="ARBA" id="ARBA00022692"/>
    </source>
</evidence>
<dbReference type="FunFam" id="1.20.1250.20:FF:000034">
    <property type="entry name" value="MFS general substrate transporter"/>
    <property type="match status" value="1"/>
</dbReference>
<feature type="transmembrane region" description="Helical" evidence="7">
    <location>
        <begin position="50"/>
        <end position="70"/>
    </location>
</feature>
<dbReference type="OrthoDB" id="2985014at2759"/>
<organism evidence="9 10">
    <name type="scientific">Aspergillus pseudotamarii</name>
    <dbReference type="NCBI Taxonomy" id="132259"/>
    <lineage>
        <taxon>Eukaryota</taxon>
        <taxon>Fungi</taxon>
        <taxon>Dikarya</taxon>
        <taxon>Ascomycota</taxon>
        <taxon>Pezizomycotina</taxon>
        <taxon>Eurotiomycetes</taxon>
        <taxon>Eurotiomycetidae</taxon>
        <taxon>Eurotiales</taxon>
        <taxon>Aspergillaceae</taxon>
        <taxon>Aspergillus</taxon>
        <taxon>Aspergillus subgen. Circumdati</taxon>
    </lineage>
</organism>
<feature type="transmembrane region" description="Helical" evidence="7">
    <location>
        <begin position="347"/>
        <end position="367"/>
    </location>
</feature>
<dbReference type="Gene3D" id="1.20.1250.20">
    <property type="entry name" value="MFS general substrate transporter like domains"/>
    <property type="match status" value="2"/>
</dbReference>
<dbReference type="PANTHER" id="PTHR43791">
    <property type="entry name" value="PERMEASE-RELATED"/>
    <property type="match status" value="1"/>
</dbReference>
<dbReference type="Pfam" id="PF07690">
    <property type="entry name" value="MFS_1"/>
    <property type="match status" value="1"/>
</dbReference>
<dbReference type="PROSITE" id="PS50850">
    <property type="entry name" value="MFS"/>
    <property type="match status" value="1"/>
</dbReference>
<dbReference type="GO" id="GO:0022857">
    <property type="term" value="F:transmembrane transporter activity"/>
    <property type="evidence" value="ECO:0007669"/>
    <property type="project" value="InterPro"/>
</dbReference>
<evidence type="ECO:0000256" key="2">
    <source>
        <dbReference type="ARBA" id="ARBA00022448"/>
    </source>
</evidence>
<dbReference type="EMBL" id="ML743551">
    <property type="protein sequence ID" value="KAE8143674.1"/>
    <property type="molecule type" value="Genomic_DNA"/>
</dbReference>
<feature type="transmembrane region" description="Helical" evidence="7">
    <location>
        <begin position="150"/>
        <end position="167"/>
    </location>
</feature>
<dbReference type="GeneID" id="43642518"/>
<dbReference type="RefSeq" id="XP_031919737.1">
    <property type="nucleotide sequence ID" value="XM_032058308.1"/>
</dbReference>
<dbReference type="Proteomes" id="UP000325672">
    <property type="component" value="Unassembled WGS sequence"/>
</dbReference>
<evidence type="ECO:0000313" key="9">
    <source>
        <dbReference type="EMBL" id="KAE8143674.1"/>
    </source>
</evidence>
<comment type="subcellular location">
    <subcellularLocation>
        <location evidence="1">Membrane</location>
        <topology evidence="1">Multi-pass membrane protein</topology>
    </subcellularLocation>
</comment>
<evidence type="ECO:0000313" key="10">
    <source>
        <dbReference type="Proteomes" id="UP000325672"/>
    </source>
</evidence>
<keyword evidence="2" id="KW-0813">Transport</keyword>
<dbReference type="GO" id="GO:0005886">
    <property type="term" value="C:plasma membrane"/>
    <property type="evidence" value="ECO:0007669"/>
    <property type="project" value="TreeGrafter"/>
</dbReference>
<feature type="transmembrane region" description="Helical" evidence="7">
    <location>
        <begin position="212"/>
        <end position="234"/>
    </location>
</feature>
<feature type="transmembrane region" description="Helical" evidence="7">
    <location>
        <begin position="283"/>
        <end position="303"/>
    </location>
</feature>
<feature type="transmembrane region" description="Helical" evidence="7">
    <location>
        <begin position="90"/>
        <end position="112"/>
    </location>
</feature>
<proteinExistence type="predicted"/>
<feature type="transmembrane region" description="Helical" evidence="7">
    <location>
        <begin position="323"/>
        <end position="340"/>
    </location>
</feature>
<feature type="transmembrane region" description="Helical" evidence="7">
    <location>
        <begin position="379"/>
        <end position="400"/>
    </location>
</feature>
<feature type="transmembrane region" description="Helical" evidence="7">
    <location>
        <begin position="412"/>
        <end position="429"/>
    </location>
</feature>
<evidence type="ECO:0000256" key="4">
    <source>
        <dbReference type="ARBA" id="ARBA00022989"/>
    </source>
</evidence>
<feature type="transmembrane region" description="Helical" evidence="7">
    <location>
        <begin position="119"/>
        <end position="138"/>
    </location>
</feature>
<evidence type="ECO:0000256" key="1">
    <source>
        <dbReference type="ARBA" id="ARBA00004141"/>
    </source>
</evidence>
<keyword evidence="5 7" id="KW-0472">Membrane</keyword>
<evidence type="ECO:0000259" key="8">
    <source>
        <dbReference type="PROSITE" id="PS50850"/>
    </source>
</evidence>
<reference evidence="9 10" key="1">
    <citation type="submission" date="2019-04" db="EMBL/GenBank/DDBJ databases">
        <title>Friends and foes A comparative genomics study of 23 Aspergillus species from section Flavi.</title>
        <authorList>
            <consortium name="DOE Joint Genome Institute"/>
            <person name="Kjaerbolling I."/>
            <person name="Vesth T."/>
            <person name="Frisvad J.C."/>
            <person name="Nybo J.L."/>
            <person name="Theobald S."/>
            <person name="Kildgaard S."/>
            <person name="Isbrandt T."/>
            <person name="Kuo A."/>
            <person name="Sato A."/>
            <person name="Lyhne E.K."/>
            <person name="Kogle M.E."/>
            <person name="Wiebenga A."/>
            <person name="Kun R.S."/>
            <person name="Lubbers R.J."/>
            <person name="Makela M.R."/>
            <person name="Barry K."/>
            <person name="Chovatia M."/>
            <person name="Clum A."/>
            <person name="Daum C."/>
            <person name="Haridas S."/>
            <person name="He G."/>
            <person name="LaButti K."/>
            <person name="Lipzen A."/>
            <person name="Mondo S."/>
            <person name="Riley R."/>
            <person name="Salamov A."/>
            <person name="Simmons B.A."/>
            <person name="Magnuson J.K."/>
            <person name="Henrissat B."/>
            <person name="Mortensen U.H."/>
            <person name="Larsen T.O."/>
            <person name="Devries R.P."/>
            <person name="Grigoriev I.V."/>
            <person name="Machida M."/>
            <person name="Baker S.E."/>
            <person name="Andersen M.R."/>
        </authorList>
    </citation>
    <scope>NUCLEOTIDE SEQUENCE [LARGE SCALE GENOMIC DNA]</scope>
    <source>
        <strain evidence="9 10">CBS 117625</strain>
    </source>
</reference>
<dbReference type="AlphaFoldDB" id="A0A5N6TBC4"/>
<dbReference type="InterPro" id="IPR011701">
    <property type="entry name" value="MFS"/>
</dbReference>
<dbReference type="PANTHER" id="PTHR43791:SF46">
    <property type="entry name" value="MAJOR FACILITATOR SUPERFAMILY (MFS) PROFILE DOMAIN-CONTAINING PROTEIN-RELATED"/>
    <property type="match status" value="1"/>
</dbReference>
<dbReference type="SUPFAM" id="SSF103473">
    <property type="entry name" value="MFS general substrate transporter"/>
    <property type="match status" value="1"/>
</dbReference>
<keyword evidence="4 7" id="KW-1133">Transmembrane helix</keyword>
<feature type="transmembrane region" description="Helical" evidence="7">
    <location>
        <begin position="179"/>
        <end position="200"/>
    </location>
</feature>
<evidence type="ECO:0000256" key="7">
    <source>
        <dbReference type="SAM" id="Phobius"/>
    </source>
</evidence>
<feature type="region of interest" description="Disordered" evidence="6">
    <location>
        <begin position="1"/>
        <end position="33"/>
    </location>
</feature>
<sequence>MGISEGGVDSSPFSPESIPAKNSDHDLSTDSGASQIKPISERKLMAKIDLHLLPCLCILYLLAFLDRVNVSNAAILGLKEDLNLEQGTKFNTALTIFFVPYIICEIPSNILLKKLKPHVWLSGCMFMFGVVMICQGFVTNWGGLMTTRFFLGVFEAGMFPGCFYLMGMWYRRSEAQKRFSFFFSSTSLAGGFGGLLAYGLSQMDGIQGYSGWRWVFIIEGIITAVVALVLFFLIPNFPEDAKWLNEVERAFIREKLASDVGKSAHQVKMGWSEIATVLKDYKVILGGIMYFGLIVPAYSYAFFAPSIIKSYGYDSVTTQLYSIPPWVASFGFSMIIAFCSDRLKHRFAFTVIPLMIAIAGFAMLFSIHGTEHRTAEYGALFLVTCGAYSAMPVIVCWFAMNLGGHHRRSVGIAWQIGFGNIGGIIATYCFLEKDAPLYKPGYSVCMSFCCLTIVACCAYMAAMWLDNRKRDDSLVAPNAVSDEQAEYLGDLAPTYRYQY</sequence>
<dbReference type="InterPro" id="IPR036259">
    <property type="entry name" value="MFS_trans_sf"/>
</dbReference>
<dbReference type="InterPro" id="IPR020846">
    <property type="entry name" value="MFS_dom"/>
</dbReference>
<accession>A0A5N6TBC4</accession>
<evidence type="ECO:0000256" key="5">
    <source>
        <dbReference type="ARBA" id="ARBA00023136"/>
    </source>
</evidence>
<gene>
    <name evidence="9" type="ORF">BDV38DRAFT_276760</name>
</gene>